<dbReference type="EMBL" id="JAGDFM010000285">
    <property type="protein sequence ID" value="KAG7380595.1"/>
    <property type="molecule type" value="Genomic_DNA"/>
</dbReference>
<feature type="compositionally biased region" description="Basic and acidic residues" evidence="1">
    <location>
        <begin position="122"/>
        <end position="138"/>
    </location>
</feature>
<feature type="compositionally biased region" description="Acidic residues" evidence="1">
    <location>
        <begin position="56"/>
        <end position="70"/>
    </location>
</feature>
<comment type="caution">
    <text evidence="2">The sequence shown here is derived from an EMBL/GenBank/DDBJ whole genome shotgun (WGS) entry which is preliminary data.</text>
</comment>
<gene>
    <name evidence="2" type="ORF">PHYPSEUDO_006989</name>
</gene>
<protein>
    <submittedName>
        <fullName evidence="2">Uncharacterized protein</fullName>
    </submittedName>
</protein>
<feature type="region of interest" description="Disordered" evidence="1">
    <location>
        <begin position="55"/>
        <end position="92"/>
    </location>
</feature>
<dbReference type="Proteomes" id="UP000694044">
    <property type="component" value="Unassembled WGS sequence"/>
</dbReference>
<organism evidence="2 3">
    <name type="scientific">Phytophthora pseudosyringae</name>
    <dbReference type="NCBI Taxonomy" id="221518"/>
    <lineage>
        <taxon>Eukaryota</taxon>
        <taxon>Sar</taxon>
        <taxon>Stramenopiles</taxon>
        <taxon>Oomycota</taxon>
        <taxon>Peronosporomycetes</taxon>
        <taxon>Peronosporales</taxon>
        <taxon>Peronosporaceae</taxon>
        <taxon>Phytophthora</taxon>
    </lineage>
</organism>
<evidence type="ECO:0000313" key="2">
    <source>
        <dbReference type="EMBL" id="KAG7380595.1"/>
    </source>
</evidence>
<reference evidence="2" key="1">
    <citation type="submission" date="2021-02" db="EMBL/GenBank/DDBJ databases">
        <authorList>
            <person name="Palmer J.M."/>
        </authorList>
    </citation>
    <scope>NUCLEOTIDE SEQUENCE</scope>
    <source>
        <strain evidence="2">SCRP734</strain>
    </source>
</reference>
<dbReference type="OrthoDB" id="129605at2759"/>
<feature type="region of interest" description="Disordered" evidence="1">
    <location>
        <begin position="111"/>
        <end position="163"/>
    </location>
</feature>
<dbReference type="AlphaFoldDB" id="A0A8T1VHA0"/>
<feature type="compositionally biased region" description="Low complexity" evidence="1">
    <location>
        <begin position="307"/>
        <end position="355"/>
    </location>
</feature>
<evidence type="ECO:0000256" key="1">
    <source>
        <dbReference type="SAM" id="MobiDB-lite"/>
    </source>
</evidence>
<sequence>MAASSCSSYSDSWENRQTCKPTSADREREPKGFEQLSVEDDREMARRVLADLEGLYFDDDESEAEDDCDSGSEWGSESSSRSLRGKRGAGGMTLDELTVAVNAAIEYHRPTKVTVVQPAKVSEMKKDDRFPQYSEDHHSRSRRRQQRQDQFTEPSQSGESALEMFQDMLERKEKQFYTLQASNVAADEEARKKHIRGVVASRTITVDEQQQTSTCVRDQATETEGYSHHPILDASFGAADFDTPPHSPSRSVRTATPSNLMHPIEVGPTLADLTSSHRRSERHRLSYPPESSRNSSSSSSATDPALSRFQSSSASGHSSGSIRSSRSSSKSDASSRCSSKKSSSSKPSSRTSPLSRRSRSSKHSSRESQQQARRELSIETTEPLAQKVQVEEGFQAAISLLPADPPQDSSSPELVKWELDLSNFAF</sequence>
<name>A0A8T1VHA0_9STRA</name>
<accession>A0A8T1VHA0</accession>
<proteinExistence type="predicted"/>
<feature type="compositionally biased region" description="Polar residues" evidence="1">
    <location>
        <begin position="248"/>
        <end position="259"/>
    </location>
</feature>
<evidence type="ECO:0000313" key="3">
    <source>
        <dbReference type="Proteomes" id="UP000694044"/>
    </source>
</evidence>
<keyword evidence="3" id="KW-1185">Reference proteome</keyword>
<feature type="compositionally biased region" description="Low complexity" evidence="1">
    <location>
        <begin position="1"/>
        <end position="12"/>
    </location>
</feature>
<feature type="compositionally biased region" description="Low complexity" evidence="1">
    <location>
        <begin position="71"/>
        <end position="82"/>
    </location>
</feature>
<feature type="compositionally biased region" description="Low complexity" evidence="1">
    <location>
        <begin position="291"/>
        <end position="300"/>
    </location>
</feature>
<feature type="region of interest" description="Disordered" evidence="1">
    <location>
        <begin position="1"/>
        <end position="43"/>
    </location>
</feature>
<feature type="region of interest" description="Disordered" evidence="1">
    <location>
        <begin position="235"/>
        <end position="384"/>
    </location>
</feature>
<feature type="compositionally biased region" description="Basic and acidic residues" evidence="1">
    <location>
        <begin position="23"/>
        <end position="32"/>
    </location>
</feature>